<organism evidence="4 5">
    <name type="scientific">Schizopora paradoxa</name>
    <dbReference type="NCBI Taxonomy" id="27342"/>
    <lineage>
        <taxon>Eukaryota</taxon>
        <taxon>Fungi</taxon>
        <taxon>Dikarya</taxon>
        <taxon>Basidiomycota</taxon>
        <taxon>Agaricomycotina</taxon>
        <taxon>Agaricomycetes</taxon>
        <taxon>Hymenochaetales</taxon>
        <taxon>Schizoporaceae</taxon>
        <taxon>Schizopora</taxon>
    </lineage>
</organism>
<evidence type="ECO:0000259" key="3">
    <source>
        <dbReference type="PROSITE" id="PS50837"/>
    </source>
</evidence>
<dbReference type="SUPFAM" id="SSF52540">
    <property type="entry name" value="P-loop containing nucleoside triphosphate hydrolases"/>
    <property type="match status" value="1"/>
</dbReference>
<evidence type="ECO:0000313" key="4">
    <source>
        <dbReference type="EMBL" id="KLO07814.1"/>
    </source>
</evidence>
<dbReference type="EMBL" id="KQ086119">
    <property type="protein sequence ID" value="KLO07814.1"/>
    <property type="molecule type" value="Genomic_DNA"/>
</dbReference>
<dbReference type="PANTHER" id="PTHR10039">
    <property type="entry name" value="AMELOGENIN"/>
    <property type="match status" value="1"/>
</dbReference>
<name>A0A0H2R7H0_9AGAM</name>
<dbReference type="STRING" id="27342.A0A0H2R7H0"/>
<feature type="region of interest" description="Disordered" evidence="2">
    <location>
        <begin position="24"/>
        <end position="104"/>
    </location>
</feature>
<dbReference type="InParanoid" id="A0A0H2R7H0"/>
<gene>
    <name evidence="4" type="ORF">SCHPADRAFT_632645</name>
</gene>
<dbReference type="InterPro" id="IPR007111">
    <property type="entry name" value="NACHT_NTPase"/>
</dbReference>
<evidence type="ECO:0000313" key="5">
    <source>
        <dbReference type="Proteomes" id="UP000053477"/>
    </source>
</evidence>
<dbReference type="PROSITE" id="PS50837">
    <property type="entry name" value="NACHT"/>
    <property type="match status" value="1"/>
</dbReference>
<dbReference type="Proteomes" id="UP000053477">
    <property type="component" value="Unassembled WGS sequence"/>
</dbReference>
<protein>
    <recommendedName>
        <fullName evidence="3">NACHT domain-containing protein</fullName>
    </recommendedName>
</protein>
<dbReference type="InterPro" id="IPR027417">
    <property type="entry name" value="P-loop_NTPase"/>
</dbReference>
<dbReference type="PANTHER" id="PTHR10039:SF14">
    <property type="entry name" value="NACHT DOMAIN-CONTAINING PROTEIN"/>
    <property type="match status" value="1"/>
</dbReference>
<dbReference type="OrthoDB" id="538223at2759"/>
<evidence type="ECO:0000256" key="2">
    <source>
        <dbReference type="SAM" id="MobiDB-lite"/>
    </source>
</evidence>
<evidence type="ECO:0000256" key="1">
    <source>
        <dbReference type="ARBA" id="ARBA00022737"/>
    </source>
</evidence>
<keyword evidence="1" id="KW-0677">Repeat</keyword>
<dbReference type="Pfam" id="PF24883">
    <property type="entry name" value="NPHP3_N"/>
    <property type="match status" value="2"/>
</dbReference>
<reference evidence="4 5" key="1">
    <citation type="submission" date="2015-04" db="EMBL/GenBank/DDBJ databases">
        <title>Complete genome sequence of Schizopora paradoxa KUC8140, a cosmopolitan wood degrader in East Asia.</title>
        <authorList>
            <consortium name="DOE Joint Genome Institute"/>
            <person name="Min B."/>
            <person name="Park H."/>
            <person name="Jang Y."/>
            <person name="Kim J.-J."/>
            <person name="Kim K.H."/>
            <person name="Pangilinan J."/>
            <person name="Lipzen A."/>
            <person name="Riley R."/>
            <person name="Grigoriev I.V."/>
            <person name="Spatafora J.W."/>
            <person name="Choi I.-G."/>
        </authorList>
    </citation>
    <scope>NUCLEOTIDE SEQUENCE [LARGE SCALE GENOMIC DNA]</scope>
    <source>
        <strain evidence="4 5">KUC8140</strain>
    </source>
</reference>
<feature type="compositionally biased region" description="Basic and acidic residues" evidence="2">
    <location>
        <begin position="90"/>
        <end position="104"/>
    </location>
</feature>
<dbReference type="InterPro" id="IPR056884">
    <property type="entry name" value="NPHP3-like_N"/>
</dbReference>
<accession>A0A0H2R7H0</accession>
<proteinExistence type="predicted"/>
<keyword evidence="5" id="KW-1185">Reference proteome</keyword>
<dbReference type="CDD" id="cd21037">
    <property type="entry name" value="MLKL_NTD"/>
    <property type="match status" value="1"/>
</dbReference>
<dbReference type="Gene3D" id="3.40.50.300">
    <property type="entry name" value="P-loop containing nucleotide triphosphate hydrolases"/>
    <property type="match status" value="2"/>
</dbReference>
<sequence>MVKFSFRQLSRRVVPRFRRRGADNYETVTEPGNTAGLVVNSQDAANKNEEQEQEQELGVVDGGHGRDSQDAATKPPDVTPDGGETNEQVESGHPEDAKAQGDSKHLDKVLDGLTTVFRTAESVTKAVPFPGSDIIFNVLASIVENVKTTRDNKETKERLLQYLSKLRDTIFKSDQSLWPVQSRAALDNFNSEIVDELKTCTKFEGSRVTGFIFAKLDKDRLSALEKCISRAASAFQIALAVEGVGADARIEEGINIINDKVDVQFDAQALREVINGLPKLATYDSQRPRPIDVCYGDTCNTILEEIKAWAVKDGQPQIMWISGLAGTGKSTIAKTIATWAAEEGILGGNYFFSRDMMELRKSSHVIPTIAYHLSAHDDSLTMHISKTLVERNGHVLNQEIAEQFRRLIEEPLRQTYAPTITRKRTLLIVDGMDECDNPKDVEMIIHRLSSLFSSPDVPNAHIRILLVSRPERHIRAALLVHDHDQRLISYSVEDFVKASDIEDYLRNGFVNVGRGDSDWPSKDDFSALVESCGKLFIYASTVLSFIGDGRALRTPEESLQIILNVKSDGALDDMPYKQLDDLYSRILLEAVGNNVKAKSERMVRFRKILGTIVLLRDPLGVSSLSKLIEEKEQQIWNTLKHLGSILIVPPEEDFKTPVRFFHPSLLDHLIDVTRCNERFFIDVPHLEAHLFQRCVDIIVSKGLLGTVVEDFIPVMCYVCQYWGYHLGKVDNETVQVMTKLDEFVRHHLLKWFRFARILLRSCDPLFRCMEVARNWASDYNSEVLETLDSMLRSSRVLDDGFSEVYASTYDAARSTCGVSIAQMRFVPGYEDTRRATCHPGTRVAVLDDIKEWTTSESTGPTIFWLHGSALTGKSAVAMSIAEWADEKGFLCGGFFFRDVFKSSELGTVICTISHDLASFNISMRGLIVEALEDLELQFEALIAKPLLSLRQDSSANQQGLILLIVDGLEWFEGATEILTLFFTRLSGPDASHIRILITSRSTPNICNAFEEYKGLHKSANLDEAPVVVVRKDIEIYLHDGLVRIHKMLGSSTMPDWPKRNDLDSLVNDSRNSFLYAKYALKFFGNPRARNSEKQLQNWLLKNFDGESFEDMYPHWVAELGAPPVRLLIVAICISKEPLPLVSLAKLLQTDTGNLRTTLPHLYPFIVSDADADLRASHSSLRDFCMNSELLAEQHAVELCCHCLRIMNEGLSIVFENPNRKNKTKDERDAMFTPGLRYACKYWATILSKAIYYWQNESLSHHFDTFVQKYLLSWLYAVALLQLTSESASMMHTAYKWSQDYYHSSFIWEFDTKLLTEEAWHFAEDNHQAFAESPLQVYRVVLDLPEDSELRDIYKEEAEERLRAFGEANDAGAPDGDIPSQS</sequence>
<dbReference type="InterPro" id="IPR059179">
    <property type="entry name" value="MLKL-like_MCAfunc"/>
</dbReference>
<feature type="domain" description="NACHT" evidence="3">
    <location>
        <begin position="317"/>
        <end position="470"/>
    </location>
</feature>